<protein>
    <recommendedName>
        <fullName evidence="9">Phosphopantetheine adenylyltransferase</fullName>
        <ecNumber evidence="9">2.7.7.3</ecNumber>
    </recommendedName>
    <alternativeName>
        <fullName evidence="9">Dephospho-CoA pyrophosphorylase</fullName>
    </alternativeName>
    <alternativeName>
        <fullName evidence="9">Pantetheine-phosphate adenylyltransferase</fullName>
        <shortName evidence="9">PPAT</shortName>
    </alternativeName>
</protein>
<keyword evidence="3 9" id="KW-0548">Nucleotidyltransferase</keyword>
<organism evidence="11 12">
    <name type="scientific">Thermostichus vulcanus str. 'Rupite'</name>
    <dbReference type="NCBI Taxonomy" id="2813851"/>
    <lineage>
        <taxon>Bacteria</taxon>
        <taxon>Bacillati</taxon>
        <taxon>Cyanobacteriota</taxon>
        <taxon>Cyanophyceae</taxon>
        <taxon>Thermostichales</taxon>
        <taxon>Thermostichaceae</taxon>
        <taxon>Thermostichus</taxon>
    </lineage>
</organism>
<evidence type="ECO:0000259" key="10">
    <source>
        <dbReference type="Pfam" id="PF01467"/>
    </source>
</evidence>
<evidence type="ECO:0000313" key="12">
    <source>
        <dbReference type="Proteomes" id="UP000830835"/>
    </source>
</evidence>
<feature type="binding site" evidence="9">
    <location>
        <position position="8"/>
    </location>
    <ligand>
        <name>substrate</name>
    </ligand>
</feature>
<keyword evidence="1 9" id="KW-0963">Cytoplasm</keyword>
<dbReference type="EC" id="2.7.7.3" evidence="9"/>
<evidence type="ECO:0000256" key="6">
    <source>
        <dbReference type="ARBA" id="ARBA00022842"/>
    </source>
</evidence>
<feature type="binding site" evidence="9">
    <location>
        <begin position="8"/>
        <end position="9"/>
    </location>
    <ligand>
        <name>ATP</name>
        <dbReference type="ChEBI" id="CHEBI:30616"/>
    </ligand>
</feature>
<feature type="binding site" evidence="9">
    <location>
        <position position="86"/>
    </location>
    <ligand>
        <name>substrate</name>
    </ligand>
</feature>
<dbReference type="NCBIfam" id="TIGR00125">
    <property type="entry name" value="cyt_tran_rel"/>
    <property type="match status" value="1"/>
</dbReference>
<comment type="subcellular location">
    <subcellularLocation>
        <location evidence="9">Cytoplasm</location>
    </subcellularLocation>
</comment>
<dbReference type="NCBIfam" id="TIGR01510">
    <property type="entry name" value="coaD_prev_kdtB"/>
    <property type="match status" value="1"/>
</dbReference>
<evidence type="ECO:0000256" key="9">
    <source>
        <dbReference type="HAMAP-Rule" id="MF_00151"/>
    </source>
</evidence>
<evidence type="ECO:0000256" key="3">
    <source>
        <dbReference type="ARBA" id="ARBA00022695"/>
    </source>
</evidence>
<accession>A0ABT0C8W6</accession>
<feature type="binding site" evidence="9">
    <location>
        <position position="72"/>
    </location>
    <ligand>
        <name>substrate</name>
    </ligand>
</feature>
<dbReference type="PANTHER" id="PTHR21342:SF1">
    <property type="entry name" value="PHOSPHOPANTETHEINE ADENYLYLTRANSFERASE"/>
    <property type="match status" value="1"/>
</dbReference>
<evidence type="ECO:0000256" key="4">
    <source>
        <dbReference type="ARBA" id="ARBA00022741"/>
    </source>
</evidence>
<name>A0ABT0C8W6_THEVL</name>
<keyword evidence="4 9" id="KW-0547">Nucleotide-binding</keyword>
<dbReference type="CDD" id="cd02163">
    <property type="entry name" value="PPAT"/>
    <property type="match status" value="1"/>
</dbReference>
<keyword evidence="7 9" id="KW-0173">Coenzyme A biosynthesis</keyword>
<dbReference type="RefSeq" id="WP_244349442.1">
    <property type="nucleotide sequence ID" value="NZ_JAFIRA010000007.1"/>
</dbReference>
<comment type="similarity">
    <text evidence="9">Belongs to the bacterial CoaD family.</text>
</comment>
<dbReference type="InterPro" id="IPR001980">
    <property type="entry name" value="PPAT"/>
</dbReference>
<dbReference type="InterPro" id="IPR014729">
    <property type="entry name" value="Rossmann-like_a/b/a_fold"/>
</dbReference>
<evidence type="ECO:0000256" key="1">
    <source>
        <dbReference type="ARBA" id="ARBA00022490"/>
    </source>
</evidence>
<keyword evidence="5 9" id="KW-0067">ATP-binding</keyword>
<evidence type="ECO:0000313" key="11">
    <source>
        <dbReference type="EMBL" id="MCJ2542213.1"/>
    </source>
</evidence>
<evidence type="ECO:0000256" key="8">
    <source>
        <dbReference type="ARBA" id="ARBA00029346"/>
    </source>
</evidence>
<dbReference type="Pfam" id="PF01467">
    <property type="entry name" value="CTP_transf_like"/>
    <property type="match status" value="1"/>
</dbReference>
<dbReference type="SUPFAM" id="SSF52374">
    <property type="entry name" value="Nucleotidylyl transferase"/>
    <property type="match status" value="1"/>
</dbReference>
<comment type="cofactor">
    <cofactor evidence="9">
        <name>Mg(2+)</name>
        <dbReference type="ChEBI" id="CHEBI:18420"/>
    </cofactor>
</comment>
<dbReference type="Gene3D" id="3.40.50.620">
    <property type="entry name" value="HUPs"/>
    <property type="match status" value="1"/>
</dbReference>
<feature type="binding site" evidence="9">
    <location>
        <begin position="122"/>
        <end position="128"/>
    </location>
    <ligand>
        <name>ATP</name>
        <dbReference type="ChEBI" id="CHEBI:30616"/>
    </ligand>
</feature>
<evidence type="ECO:0000256" key="7">
    <source>
        <dbReference type="ARBA" id="ARBA00022993"/>
    </source>
</evidence>
<feature type="binding site" evidence="9">
    <location>
        <position position="97"/>
    </location>
    <ligand>
        <name>ATP</name>
        <dbReference type="ChEBI" id="CHEBI:30616"/>
    </ligand>
</feature>
<dbReference type="PRINTS" id="PR01020">
    <property type="entry name" value="LPSBIOSNTHSS"/>
</dbReference>
<comment type="pathway">
    <text evidence="9">Cofactor biosynthesis; coenzyme A biosynthesis; CoA from (R)-pantothenate: step 4/5.</text>
</comment>
<proteinExistence type="inferred from homology"/>
<keyword evidence="2 9" id="KW-0808">Transferase</keyword>
<dbReference type="Proteomes" id="UP000830835">
    <property type="component" value="Unassembled WGS sequence"/>
</dbReference>
<comment type="subunit">
    <text evidence="9">Homohexamer.</text>
</comment>
<evidence type="ECO:0000256" key="2">
    <source>
        <dbReference type="ARBA" id="ARBA00022679"/>
    </source>
</evidence>
<feature type="domain" description="Cytidyltransferase-like" evidence="10">
    <location>
        <begin position="4"/>
        <end position="132"/>
    </location>
</feature>
<comment type="catalytic activity">
    <reaction evidence="8 9">
        <text>(R)-4'-phosphopantetheine + ATP + H(+) = 3'-dephospho-CoA + diphosphate</text>
        <dbReference type="Rhea" id="RHEA:19801"/>
        <dbReference type="ChEBI" id="CHEBI:15378"/>
        <dbReference type="ChEBI" id="CHEBI:30616"/>
        <dbReference type="ChEBI" id="CHEBI:33019"/>
        <dbReference type="ChEBI" id="CHEBI:57328"/>
        <dbReference type="ChEBI" id="CHEBI:61723"/>
        <dbReference type="EC" id="2.7.7.3"/>
    </reaction>
</comment>
<feature type="binding site" evidence="9">
    <location>
        <position position="16"/>
    </location>
    <ligand>
        <name>ATP</name>
        <dbReference type="ChEBI" id="CHEBI:30616"/>
    </ligand>
</feature>
<sequence>MIALYPGSFDPITLGHLDIIERASPLFSRVIVAVLKNPNKTPLFTPEQRQAQIGLATAHLKNVEVDTFAGLTVAYARQRGAKVIVRGLRVLSDFDGELQMAHTNKLLAPELETLFLATASEHSFVSSSLVKEVAKLGGPIDHLVPVNVIQDLRECFPLG</sequence>
<comment type="caution">
    <text evidence="11">The sequence shown here is derived from an EMBL/GenBank/DDBJ whole genome shotgun (WGS) entry which is preliminary data.</text>
</comment>
<dbReference type="EMBL" id="JAFIRA010000007">
    <property type="protein sequence ID" value="MCJ2542213.1"/>
    <property type="molecule type" value="Genomic_DNA"/>
</dbReference>
<dbReference type="InterPro" id="IPR004821">
    <property type="entry name" value="Cyt_trans-like"/>
</dbReference>
<keyword evidence="6 9" id="KW-0460">Magnesium</keyword>
<feature type="binding site" evidence="9">
    <location>
        <begin position="87"/>
        <end position="89"/>
    </location>
    <ligand>
        <name>ATP</name>
        <dbReference type="ChEBI" id="CHEBI:30616"/>
    </ligand>
</feature>
<gene>
    <name evidence="9 11" type="primary">coaD</name>
    <name evidence="11" type="ORF">JX360_04725</name>
</gene>
<keyword evidence="12" id="KW-1185">Reference proteome</keyword>
<evidence type="ECO:0000256" key="5">
    <source>
        <dbReference type="ARBA" id="ARBA00022840"/>
    </source>
</evidence>
<comment type="function">
    <text evidence="9">Reversibly transfers an adenylyl group from ATP to 4'-phosphopantetheine, yielding dephospho-CoA (dPCoA) and pyrophosphate.</text>
</comment>
<dbReference type="GO" id="GO:0004595">
    <property type="term" value="F:pantetheine-phosphate adenylyltransferase activity"/>
    <property type="evidence" value="ECO:0007669"/>
    <property type="project" value="UniProtKB-EC"/>
</dbReference>
<dbReference type="HAMAP" id="MF_00151">
    <property type="entry name" value="PPAT_bact"/>
    <property type="match status" value="1"/>
</dbReference>
<feature type="site" description="Transition state stabilizer" evidence="9">
    <location>
        <position position="16"/>
    </location>
</feature>
<dbReference type="PANTHER" id="PTHR21342">
    <property type="entry name" value="PHOSPHOPANTETHEINE ADENYLYLTRANSFERASE"/>
    <property type="match status" value="1"/>
</dbReference>
<feature type="binding site" evidence="9">
    <location>
        <position position="40"/>
    </location>
    <ligand>
        <name>substrate</name>
    </ligand>
</feature>
<reference evidence="11" key="1">
    <citation type="submission" date="2021-02" db="EMBL/GenBank/DDBJ databases">
        <title>The CRISPR/cas machinery reduction and long-range gene transfer in the hot spring cyanobacterium Synechococcus.</title>
        <authorList>
            <person name="Dvorak P."/>
            <person name="Jahodarova E."/>
            <person name="Hasler P."/>
            <person name="Poulickova A."/>
        </authorList>
    </citation>
    <scope>NUCLEOTIDE SEQUENCE</scope>
    <source>
        <strain evidence="11">Rupite</strain>
    </source>
</reference>